<feature type="domain" description="ERV/ALR sulfhydryl oxidase" evidence="8">
    <location>
        <begin position="71"/>
        <end position="171"/>
    </location>
</feature>
<feature type="region of interest" description="Disordered" evidence="7">
    <location>
        <begin position="36"/>
        <end position="57"/>
    </location>
</feature>
<dbReference type="InterPro" id="IPR017905">
    <property type="entry name" value="ERV/ALR_sulphydryl_oxidase"/>
</dbReference>
<accession>A0ABR2X2W9</accession>
<dbReference type="InterPro" id="IPR036774">
    <property type="entry name" value="ERV/ALR_sulphydryl_oxid_sf"/>
</dbReference>
<evidence type="ECO:0000256" key="3">
    <source>
        <dbReference type="ARBA" id="ARBA00022827"/>
    </source>
</evidence>
<evidence type="ECO:0000256" key="5">
    <source>
        <dbReference type="ARBA" id="ARBA00023157"/>
    </source>
</evidence>
<feature type="compositionally biased region" description="Low complexity" evidence="7">
    <location>
        <begin position="43"/>
        <end position="57"/>
    </location>
</feature>
<comment type="caution">
    <text evidence="9">The sequence shown here is derived from an EMBL/GenBank/DDBJ whole genome shotgun (WGS) entry which is preliminary data.</text>
</comment>
<keyword evidence="5" id="KW-1015">Disulfide bond</keyword>
<sequence length="181" mass="20759">MSPAPEPTKEPPVQEIIVVKRPCRVCDAFKSWTKKERKELKTSENNSTTPTVETTPVEKIPPTKEKWNIECPPDKVELGRSTWTFLHTMAAYYPDKPSKEQQGDMNTFLDTFSKFYPCNWCANHLQGEMKSAPPKVDSRDALSLWLCQLHNGVNKLLKKPEFDCSKVDERWRNGPKDGSCD</sequence>
<evidence type="ECO:0000256" key="6">
    <source>
        <dbReference type="RuleBase" id="RU371123"/>
    </source>
</evidence>
<keyword evidence="3 6" id="KW-0274">FAD</keyword>
<dbReference type="PANTHER" id="PTHR12645:SF0">
    <property type="entry name" value="FAD-LINKED SULFHYDRYL OXIDASE ALR"/>
    <property type="match status" value="1"/>
</dbReference>
<evidence type="ECO:0000256" key="4">
    <source>
        <dbReference type="ARBA" id="ARBA00023002"/>
    </source>
</evidence>
<dbReference type="Pfam" id="PF04777">
    <property type="entry name" value="Evr1_Alr"/>
    <property type="match status" value="1"/>
</dbReference>
<dbReference type="GO" id="GO:0016972">
    <property type="term" value="F:thiol oxidase activity"/>
    <property type="evidence" value="ECO:0007669"/>
    <property type="project" value="UniProtKB-EC"/>
</dbReference>
<evidence type="ECO:0000256" key="7">
    <source>
        <dbReference type="SAM" id="MobiDB-lite"/>
    </source>
</evidence>
<proteinExistence type="predicted"/>
<keyword evidence="4 6" id="KW-0560">Oxidoreductase</keyword>
<dbReference type="SUPFAM" id="SSF69000">
    <property type="entry name" value="FAD-dependent thiol oxidase"/>
    <property type="match status" value="1"/>
</dbReference>
<dbReference type="Gene3D" id="1.20.120.310">
    <property type="entry name" value="ERV/ALR sulfhydryl oxidase domain"/>
    <property type="match status" value="1"/>
</dbReference>
<evidence type="ECO:0000313" key="9">
    <source>
        <dbReference type="EMBL" id="KAK9768130.1"/>
    </source>
</evidence>
<dbReference type="InterPro" id="IPR039799">
    <property type="entry name" value="ALR/ERV"/>
</dbReference>
<comment type="catalytic activity">
    <reaction evidence="6">
        <text>2 R'C(R)SH + O2 = R'C(R)S-S(R)CR' + H2O2</text>
        <dbReference type="Rhea" id="RHEA:17357"/>
        <dbReference type="ChEBI" id="CHEBI:15379"/>
        <dbReference type="ChEBI" id="CHEBI:16240"/>
        <dbReference type="ChEBI" id="CHEBI:16520"/>
        <dbReference type="ChEBI" id="CHEBI:17412"/>
        <dbReference type="EC" id="1.8.3.2"/>
    </reaction>
</comment>
<evidence type="ECO:0000313" key="10">
    <source>
        <dbReference type="Proteomes" id="UP001479436"/>
    </source>
</evidence>
<keyword evidence="10" id="KW-1185">Reference proteome</keyword>
<dbReference type="EC" id="1.8.3.2" evidence="6"/>
<organism evidence="9 10">
    <name type="scientific">Basidiobolus ranarum</name>
    <dbReference type="NCBI Taxonomy" id="34480"/>
    <lineage>
        <taxon>Eukaryota</taxon>
        <taxon>Fungi</taxon>
        <taxon>Fungi incertae sedis</taxon>
        <taxon>Zoopagomycota</taxon>
        <taxon>Entomophthoromycotina</taxon>
        <taxon>Basidiobolomycetes</taxon>
        <taxon>Basidiobolales</taxon>
        <taxon>Basidiobolaceae</taxon>
        <taxon>Basidiobolus</taxon>
    </lineage>
</organism>
<evidence type="ECO:0000256" key="1">
    <source>
        <dbReference type="ARBA" id="ARBA00001974"/>
    </source>
</evidence>
<gene>
    <name evidence="9" type="primary">ERV1_1</name>
    <name evidence="9" type="ORF">K7432_001480</name>
</gene>
<dbReference type="PROSITE" id="PS51324">
    <property type="entry name" value="ERV_ALR"/>
    <property type="match status" value="1"/>
</dbReference>
<keyword evidence="2 6" id="KW-0285">Flavoprotein</keyword>
<dbReference type="Proteomes" id="UP001479436">
    <property type="component" value="Unassembled WGS sequence"/>
</dbReference>
<name>A0ABR2X2W9_9FUNG</name>
<evidence type="ECO:0000259" key="8">
    <source>
        <dbReference type="PROSITE" id="PS51324"/>
    </source>
</evidence>
<evidence type="ECO:0000256" key="2">
    <source>
        <dbReference type="ARBA" id="ARBA00022630"/>
    </source>
</evidence>
<reference evidence="9 10" key="1">
    <citation type="submission" date="2023-04" db="EMBL/GenBank/DDBJ databases">
        <title>Genome of Basidiobolus ranarum AG-B5.</title>
        <authorList>
            <person name="Stajich J.E."/>
            <person name="Carter-House D."/>
            <person name="Gryganskyi A."/>
        </authorList>
    </citation>
    <scope>NUCLEOTIDE SEQUENCE [LARGE SCALE GENOMIC DNA]</scope>
    <source>
        <strain evidence="9 10">AG-B5</strain>
    </source>
</reference>
<comment type="cofactor">
    <cofactor evidence="1 6">
        <name>FAD</name>
        <dbReference type="ChEBI" id="CHEBI:57692"/>
    </cofactor>
</comment>
<dbReference type="EMBL" id="JASJQH010000033">
    <property type="protein sequence ID" value="KAK9768130.1"/>
    <property type="molecule type" value="Genomic_DNA"/>
</dbReference>
<protein>
    <recommendedName>
        <fullName evidence="6">Sulfhydryl oxidase</fullName>
        <ecNumber evidence="6">1.8.3.2</ecNumber>
    </recommendedName>
</protein>
<dbReference type="PANTHER" id="PTHR12645">
    <property type="entry name" value="ALR/ERV"/>
    <property type="match status" value="1"/>
</dbReference>